<dbReference type="InterPro" id="IPR004358">
    <property type="entry name" value="Sig_transdc_His_kin-like_C"/>
</dbReference>
<dbReference type="GO" id="GO:0005524">
    <property type="term" value="F:ATP binding"/>
    <property type="evidence" value="ECO:0007669"/>
    <property type="project" value="UniProtKB-KW"/>
</dbReference>
<dbReference type="InterPro" id="IPR036890">
    <property type="entry name" value="HATPase_C_sf"/>
</dbReference>
<dbReference type="PRINTS" id="PR00344">
    <property type="entry name" value="BCTRLSENSOR"/>
</dbReference>
<evidence type="ECO:0000256" key="12">
    <source>
        <dbReference type="ARBA" id="ARBA00023012"/>
    </source>
</evidence>
<dbReference type="Gene3D" id="3.30.565.10">
    <property type="entry name" value="Histidine kinase-like ATPase, C-terminal domain"/>
    <property type="match status" value="1"/>
</dbReference>
<evidence type="ECO:0000259" key="16">
    <source>
        <dbReference type="PROSITE" id="PS50109"/>
    </source>
</evidence>
<dbReference type="InterPro" id="IPR029151">
    <property type="entry name" value="Sensor-like_sf"/>
</dbReference>
<dbReference type="InterPro" id="IPR033463">
    <property type="entry name" value="sCache_3"/>
</dbReference>
<dbReference type="InterPro" id="IPR039506">
    <property type="entry name" value="SPOB_a"/>
</dbReference>
<evidence type="ECO:0000256" key="13">
    <source>
        <dbReference type="ARBA" id="ARBA00023136"/>
    </source>
</evidence>
<organism evidence="17 18">
    <name type="scientific">Glutamicibacter creatinolyticus</name>
    <dbReference type="NCBI Taxonomy" id="162496"/>
    <lineage>
        <taxon>Bacteria</taxon>
        <taxon>Bacillati</taxon>
        <taxon>Actinomycetota</taxon>
        <taxon>Actinomycetes</taxon>
        <taxon>Micrococcales</taxon>
        <taxon>Micrococcaceae</taxon>
        <taxon>Glutamicibacter</taxon>
    </lineage>
</organism>
<evidence type="ECO:0000256" key="11">
    <source>
        <dbReference type="ARBA" id="ARBA00022989"/>
    </source>
</evidence>
<dbReference type="Pfam" id="PF02518">
    <property type="entry name" value="HATPase_c"/>
    <property type="match status" value="1"/>
</dbReference>
<evidence type="ECO:0000256" key="2">
    <source>
        <dbReference type="ARBA" id="ARBA00004651"/>
    </source>
</evidence>
<feature type="transmembrane region" description="Helical" evidence="15">
    <location>
        <begin position="184"/>
        <end position="205"/>
    </location>
</feature>
<keyword evidence="6" id="KW-0808">Transferase</keyword>
<comment type="subcellular location">
    <subcellularLocation>
        <location evidence="2">Cell membrane</location>
        <topology evidence="2">Multi-pass membrane protein</topology>
    </subcellularLocation>
</comment>
<dbReference type="GO" id="GO:0000155">
    <property type="term" value="F:phosphorelay sensor kinase activity"/>
    <property type="evidence" value="ECO:0007669"/>
    <property type="project" value="InterPro"/>
</dbReference>
<keyword evidence="12" id="KW-0902">Two-component regulatory system</keyword>
<evidence type="ECO:0000256" key="10">
    <source>
        <dbReference type="ARBA" id="ARBA00022840"/>
    </source>
</evidence>
<dbReference type="InterPro" id="IPR016120">
    <property type="entry name" value="Sig_transdc_His_kin_SpoOB"/>
</dbReference>
<dbReference type="SUPFAM" id="SSF55874">
    <property type="entry name" value="ATPase domain of HSP90 chaperone/DNA topoisomerase II/histidine kinase"/>
    <property type="match status" value="1"/>
</dbReference>
<evidence type="ECO:0000313" key="17">
    <source>
        <dbReference type="EMBL" id="QCY46047.1"/>
    </source>
</evidence>
<keyword evidence="10" id="KW-0067">ATP-binding</keyword>
<evidence type="ECO:0000256" key="14">
    <source>
        <dbReference type="ARBA" id="ARBA00039401"/>
    </source>
</evidence>
<feature type="domain" description="Histidine kinase" evidence="16">
    <location>
        <begin position="333"/>
        <end position="554"/>
    </location>
</feature>
<dbReference type="GO" id="GO:0000156">
    <property type="term" value="F:phosphorelay response regulator activity"/>
    <property type="evidence" value="ECO:0007669"/>
    <property type="project" value="TreeGrafter"/>
</dbReference>
<dbReference type="InterPro" id="IPR003594">
    <property type="entry name" value="HATPase_dom"/>
</dbReference>
<gene>
    <name evidence="17" type="ORF">GcLGCM259_0264</name>
</gene>
<keyword evidence="7 15" id="KW-0812">Transmembrane</keyword>
<keyword evidence="13 15" id="KW-0472">Membrane</keyword>
<dbReference type="Pfam" id="PF14689">
    <property type="entry name" value="SPOB_a"/>
    <property type="match status" value="1"/>
</dbReference>
<keyword evidence="8" id="KW-0547">Nucleotide-binding</keyword>
<dbReference type="GO" id="GO:0030295">
    <property type="term" value="F:protein kinase activator activity"/>
    <property type="evidence" value="ECO:0007669"/>
    <property type="project" value="TreeGrafter"/>
</dbReference>
<evidence type="ECO:0000256" key="4">
    <source>
        <dbReference type="ARBA" id="ARBA00022475"/>
    </source>
</evidence>
<dbReference type="Pfam" id="PF17203">
    <property type="entry name" value="sCache_3_2"/>
    <property type="match status" value="1"/>
</dbReference>
<keyword evidence="4" id="KW-1003">Cell membrane</keyword>
<proteinExistence type="predicted"/>
<dbReference type="SUPFAM" id="SSF55890">
    <property type="entry name" value="Sporulation response regulatory protein Spo0B"/>
    <property type="match status" value="1"/>
</dbReference>
<dbReference type="Gene3D" id="1.10.287.130">
    <property type="match status" value="1"/>
</dbReference>
<reference evidence="17 18" key="1">
    <citation type="submission" date="2018-12" db="EMBL/GenBank/DDBJ databases">
        <title>Complete Genome Sequence of Glutamicibacter creatinolyticus strain LGCM259,isolated from an abscess of a 12-year-old mare in Italy.</title>
        <authorList>
            <person name="Santos R.G."/>
            <person name="Silva A.L."/>
            <person name="Seyffert N."/>
            <person name="Castro T.L.P."/>
            <person name="Attili A.R."/>
            <person name="Rifici C."/>
            <person name="Mazzullo G."/>
            <person name="Brenig B."/>
            <person name="Venanzi F."/>
            <person name="Azevedo V."/>
        </authorList>
    </citation>
    <scope>NUCLEOTIDE SEQUENCE [LARGE SCALE GENOMIC DNA]</scope>
    <source>
        <strain evidence="17 18">LGCM 259</strain>
    </source>
</reference>
<evidence type="ECO:0000256" key="9">
    <source>
        <dbReference type="ARBA" id="ARBA00022777"/>
    </source>
</evidence>
<dbReference type="KEGG" id="gcr:GcLGCM259_0264"/>
<dbReference type="AlphaFoldDB" id="A0A5B7WQ88"/>
<dbReference type="Proteomes" id="UP000307000">
    <property type="component" value="Chromosome"/>
</dbReference>
<evidence type="ECO:0000256" key="3">
    <source>
        <dbReference type="ARBA" id="ARBA00012438"/>
    </source>
</evidence>
<dbReference type="PANTHER" id="PTHR42878:SF14">
    <property type="entry name" value="OSMOLARITY TWO-COMPONENT SYSTEM PROTEIN SSK1"/>
    <property type="match status" value="1"/>
</dbReference>
<evidence type="ECO:0000256" key="1">
    <source>
        <dbReference type="ARBA" id="ARBA00000085"/>
    </source>
</evidence>
<keyword evidence="5" id="KW-0597">Phosphoprotein</keyword>
<evidence type="ECO:0000256" key="6">
    <source>
        <dbReference type="ARBA" id="ARBA00022679"/>
    </source>
</evidence>
<dbReference type="GO" id="GO:0007234">
    <property type="term" value="P:osmosensory signaling via phosphorelay pathway"/>
    <property type="evidence" value="ECO:0007669"/>
    <property type="project" value="TreeGrafter"/>
</dbReference>
<name>A0A5B7WQ88_9MICC</name>
<sequence length="560" mass="59595">MRSTTATSRRLSGKHFASRIMRLQFAVLGLLILVVTAATIAVRYDQVFERAEATALGIARTVAADPQVRQVAAEQAERERLDAGSLRRGPLQAQAEAVRRDTGAAFVVITEDRGLRLTHPNPRQIGQRVSTDPVALSGVEDVSREHGTLGDSVRAKVPVRAPGTDAVVGEVSVGLATESLTRTLLVSISWIILFALLAAVLATLVGRATVRRLKRETLGLEPAEIAQLVRDQQAVLYGVTDGVMGLGSDGVITVRNKAARQMLGLPHRTELADVVGRHYAAAGLNERLVTAIRQRERTPVRLEVGQTSLIARINDVVRDGVDLGQVILLRDVTVVEALGTKLDAVQDMADALRAQRHEFANRMHAVLGLLHQGRIDQARDYLREVTDSGPAIVPVQGLETVSDPYLAAFIAAKGISAHEMGIELRISPDSMLYAPVASAHDAQDVTAVLGNMLDNAFTASLGAEAPRWVEVDLLSEGSTLHLAVADSGAGITTAQDIFNPAVTTGSQLGAGHGHGVGLPLIRRLARARGGDVWVADRGGEHGGAVIAARLPSVLSEERKG</sequence>
<dbReference type="EC" id="2.7.13.3" evidence="3"/>
<dbReference type="SUPFAM" id="SSF103190">
    <property type="entry name" value="Sensory domain-like"/>
    <property type="match status" value="1"/>
</dbReference>
<keyword evidence="18" id="KW-1185">Reference proteome</keyword>
<dbReference type="PANTHER" id="PTHR42878">
    <property type="entry name" value="TWO-COMPONENT HISTIDINE KINASE"/>
    <property type="match status" value="1"/>
</dbReference>
<dbReference type="PROSITE" id="PS50109">
    <property type="entry name" value="HIS_KIN"/>
    <property type="match status" value="1"/>
</dbReference>
<dbReference type="Gene3D" id="3.30.450.20">
    <property type="entry name" value="PAS domain"/>
    <property type="match status" value="2"/>
</dbReference>
<accession>A0A5B7WQ88</accession>
<protein>
    <recommendedName>
        <fullName evidence="14">Sensor-like histidine kinase SenX3</fullName>
        <ecNumber evidence="3">2.7.13.3</ecNumber>
    </recommendedName>
</protein>
<comment type="catalytic activity">
    <reaction evidence="1">
        <text>ATP + protein L-histidine = ADP + protein N-phospho-L-histidine.</text>
        <dbReference type="EC" id="2.7.13.3"/>
    </reaction>
</comment>
<dbReference type="GO" id="GO:0005886">
    <property type="term" value="C:plasma membrane"/>
    <property type="evidence" value="ECO:0007669"/>
    <property type="project" value="UniProtKB-SubCell"/>
</dbReference>
<dbReference type="SMART" id="SM00387">
    <property type="entry name" value="HATPase_c"/>
    <property type="match status" value="1"/>
</dbReference>
<keyword evidence="9 17" id="KW-0418">Kinase</keyword>
<evidence type="ECO:0000256" key="8">
    <source>
        <dbReference type="ARBA" id="ARBA00022741"/>
    </source>
</evidence>
<evidence type="ECO:0000256" key="5">
    <source>
        <dbReference type="ARBA" id="ARBA00022553"/>
    </source>
</evidence>
<evidence type="ECO:0000256" key="15">
    <source>
        <dbReference type="SAM" id="Phobius"/>
    </source>
</evidence>
<evidence type="ECO:0000313" key="18">
    <source>
        <dbReference type="Proteomes" id="UP000307000"/>
    </source>
</evidence>
<dbReference type="InterPro" id="IPR050351">
    <property type="entry name" value="BphY/WalK/GraS-like"/>
</dbReference>
<dbReference type="EMBL" id="CP034412">
    <property type="protein sequence ID" value="QCY46047.1"/>
    <property type="molecule type" value="Genomic_DNA"/>
</dbReference>
<dbReference type="RefSeq" id="WP_138925529.1">
    <property type="nucleotide sequence ID" value="NZ_CP034412.1"/>
</dbReference>
<dbReference type="InterPro" id="IPR005467">
    <property type="entry name" value="His_kinase_dom"/>
</dbReference>
<keyword evidence="11 15" id="KW-1133">Transmembrane helix</keyword>
<evidence type="ECO:0000256" key="7">
    <source>
        <dbReference type="ARBA" id="ARBA00022692"/>
    </source>
</evidence>